<evidence type="ECO:0000259" key="7">
    <source>
        <dbReference type="PROSITE" id="PS50888"/>
    </source>
</evidence>
<keyword evidence="4" id="KW-0804">Transcription</keyword>
<comment type="similarity">
    <text evidence="2">Belongs to the bHLH protein family.</text>
</comment>
<dbReference type="GO" id="GO:0046983">
    <property type="term" value="F:protein dimerization activity"/>
    <property type="evidence" value="ECO:0007669"/>
    <property type="project" value="InterPro"/>
</dbReference>
<comment type="subcellular location">
    <subcellularLocation>
        <location evidence="1">Nucleus</location>
    </subcellularLocation>
</comment>
<dbReference type="OrthoDB" id="690068at2759"/>
<evidence type="ECO:0000313" key="8">
    <source>
        <dbReference type="EMBL" id="KAJ0963322.1"/>
    </source>
</evidence>
<evidence type="ECO:0000313" key="9">
    <source>
        <dbReference type="Proteomes" id="UP001085076"/>
    </source>
</evidence>
<dbReference type="InterPro" id="IPR052610">
    <property type="entry name" value="bHLH_transcription_regulator"/>
</dbReference>
<dbReference type="SUPFAM" id="SSF47459">
    <property type="entry name" value="HLH, helix-loop-helix DNA-binding domain"/>
    <property type="match status" value="1"/>
</dbReference>
<evidence type="ECO:0000256" key="1">
    <source>
        <dbReference type="ARBA" id="ARBA00004123"/>
    </source>
</evidence>
<evidence type="ECO:0000256" key="6">
    <source>
        <dbReference type="SAM" id="MobiDB-lite"/>
    </source>
</evidence>
<dbReference type="InterPro" id="IPR054502">
    <property type="entry name" value="bHLH-TF_ACT-like_plant"/>
</dbReference>
<proteinExistence type="inferred from homology"/>
<protein>
    <recommendedName>
        <fullName evidence="7">BHLH domain-containing protein</fullName>
    </recommendedName>
</protein>
<dbReference type="AlphaFoldDB" id="A0A9D5BYG7"/>
<evidence type="ECO:0000256" key="5">
    <source>
        <dbReference type="ARBA" id="ARBA00023242"/>
    </source>
</evidence>
<dbReference type="InterPro" id="IPR011598">
    <property type="entry name" value="bHLH_dom"/>
</dbReference>
<name>A0A9D5BYG7_9LILI</name>
<comment type="caution">
    <text evidence="8">The sequence shown here is derived from an EMBL/GenBank/DDBJ whole genome shotgun (WGS) entry which is preliminary data.</text>
</comment>
<dbReference type="InterPro" id="IPR036638">
    <property type="entry name" value="HLH_DNA-bd_sf"/>
</dbReference>
<reference evidence="8" key="1">
    <citation type="submission" date="2021-03" db="EMBL/GenBank/DDBJ databases">
        <authorList>
            <person name="Li Z."/>
            <person name="Yang C."/>
        </authorList>
    </citation>
    <scope>NUCLEOTIDE SEQUENCE</scope>
    <source>
        <strain evidence="8">Dzin_1.0</strain>
        <tissue evidence="8">Leaf</tissue>
    </source>
</reference>
<accession>A0A9D5BYG7</accession>
<keyword evidence="9" id="KW-1185">Reference proteome</keyword>
<evidence type="ECO:0000256" key="2">
    <source>
        <dbReference type="ARBA" id="ARBA00005510"/>
    </source>
</evidence>
<reference evidence="8" key="2">
    <citation type="journal article" date="2022" name="Hortic Res">
        <title>The genome of Dioscorea zingiberensis sheds light on the biosynthesis, origin and evolution of the medicinally important diosgenin saponins.</title>
        <authorList>
            <person name="Li Y."/>
            <person name="Tan C."/>
            <person name="Li Z."/>
            <person name="Guo J."/>
            <person name="Li S."/>
            <person name="Chen X."/>
            <person name="Wang C."/>
            <person name="Dai X."/>
            <person name="Yang H."/>
            <person name="Song W."/>
            <person name="Hou L."/>
            <person name="Xu J."/>
            <person name="Tong Z."/>
            <person name="Xu A."/>
            <person name="Yuan X."/>
            <person name="Wang W."/>
            <person name="Yang Q."/>
            <person name="Chen L."/>
            <person name="Sun Z."/>
            <person name="Wang K."/>
            <person name="Pan B."/>
            <person name="Chen J."/>
            <person name="Bao Y."/>
            <person name="Liu F."/>
            <person name="Qi X."/>
            <person name="Gang D.R."/>
            <person name="Wen J."/>
            <person name="Li J."/>
        </authorList>
    </citation>
    <scope>NUCLEOTIDE SEQUENCE</scope>
    <source>
        <strain evidence="8">Dzin_1.0</strain>
    </source>
</reference>
<evidence type="ECO:0000256" key="4">
    <source>
        <dbReference type="ARBA" id="ARBA00023163"/>
    </source>
</evidence>
<gene>
    <name evidence="8" type="ORF">J5N97_028444</name>
</gene>
<dbReference type="PROSITE" id="PS50888">
    <property type="entry name" value="BHLH"/>
    <property type="match status" value="1"/>
</dbReference>
<keyword evidence="5" id="KW-0539">Nucleus</keyword>
<dbReference type="Proteomes" id="UP001085076">
    <property type="component" value="Miscellaneous, Linkage group lg09"/>
</dbReference>
<dbReference type="PANTHER" id="PTHR45959:SF2">
    <property type="entry name" value="BHLH TRANSCRIPTION FACTOR"/>
    <property type="match status" value="1"/>
</dbReference>
<sequence>MSSEEARSSVCVEDHVMTEKKRREKLNQQFVELLGLIPGLKKIDKASLIGDAINYIRELEEKLKTLEDKKRASSNSVKSWNSRPSPNENLTENSSSKSLPEIEVKMVGKNVLVKLHCLAGKGVLAKMLAEIEELHLVLRGVSSMPFTSSSLCVTVTAQFEEGYYMTVNELLKRLSTAFIYFLYED</sequence>
<evidence type="ECO:0000256" key="3">
    <source>
        <dbReference type="ARBA" id="ARBA00023015"/>
    </source>
</evidence>
<dbReference type="PANTHER" id="PTHR45959">
    <property type="entry name" value="BHLH TRANSCRIPTION FACTOR"/>
    <property type="match status" value="1"/>
</dbReference>
<dbReference type="Gene3D" id="4.10.280.10">
    <property type="entry name" value="Helix-loop-helix DNA-binding domain"/>
    <property type="match status" value="1"/>
</dbReference>
<dbReference type="EMBL" id="JAGGNH010000009">
    <property type="protein sequence ID" value="KAJ0963322.1"/>
    <property type="molecule type" value="Genomic_DNA"/>
</dbReference>
<feature type="domain" description="BHLH" evidence="7">
    <location>
        <begin position="10"/>
        <end position="59"/>
    </location>
</feature>
<organism evidence="8 9">
    <name type="scientific">Dioscorea zingiberensis</name>
    <dbReference type="NCBI Taxonomy" id="325984"/>
    <lineage>
        <taxon>Eukaryota</taxon>
        <taxon>Viridiplantae</taxon>
        <taxon>Streptophyta</taxon>
        <taxon>Embryophyta</taxon>
        <taxon>Tracheophyta</taxon>
        <taxon>Spermatophyta</taxon>
        <taxon>Magnoliopsida</taxon>
        <taxon>Liliopsida</taxon>
        <taxon>Dioscoreales</taxon>
        <taxon>Dioscoreaceae</taxon>
        <taxon>Dioscorea</taxon>
    </lineage>
</organism>
<dbReference type="SMART" id="SM00353">
    <property type="entry name" value="HLH"/>
    <property type="match status" value="1"/>
</dbReference>
<feature type="region of interest" description="Disordered" evidence="6">
    <location>
        <begin position="74"/>
        <end position="96"/>
    </location>
</feature>
<keyword evidence="3" id="KW-0805">Transcription regulation</keyword>
<dbReference type="Pfam" id="PF00010">
    <property type="entry name" value="HLH"/>
    <property type="match status" value="1"/>
</dbReference>
<dbReference type="Pfam" id="PF22754">
    <property type="entry name" value="bHLH-TF_ACT-like_plant"/>
    <property type="match status" value="1"/>
</dbReference>